<evidence type="ECO:0000256" key="1">
    <source>
        <dbReference type="SAM" id="MobiDB-lite"/>
    </source>
</evidence>
<protein>
    <submittedName>
        <fullName evidence="2">Uncharacterized protein</fullName>
    </submittedName>
</protein>
<feature type="compositionally biased region" description="Low complexity" evidence="1">
    <location>
        <begin position="97"/>
        <end position="132"/>
    </location>
</feature>
<feature type="region of interest" description="Disordered" evidence="1">
    <location>
        <begin position="313"/>
        <end position="352"/>
    </location>
</feature>
<keyword evidence="3" id="KW-1185">Reference proteome</keyword>
<accession>A0AAU9TH24</accession>
<evidence type="ECO:0000313" key="2">
    <source>
        <dbReference type="EMBL" id="CAH2086186.1"/>
    </source>
</evidence>
<name>A0AAU9TH24_EUPED</name>
<feature type="region of interest" description="Disordered" evidence="1">
    <location>
        <begin position="82"/>
        <end position="146"/>
    </location>
</feature>
<sequence length="413" mass="43096">MLGLGARGKLSGAAGLFSTAVISGSSSAPNLRVMIPTASASNAALEGFGGVPAIRPLETLHNALSLRQLDAFLERVSAAPVLLGTPPAPKQPSPTNSVGWSGPSSLMSSSCELPSGLSSAGPSSPNSNYASNSEHKNNSSESSNWSRNVASKLPEWEGEAATLCALSSGLLARAAGSSISGDVTPVSAASELDFNSNEATAGSITDHDLLSAEGEDDEETLSVDGSGSLMKVIKNDLGFHDSETSTIMDNSEASTSSAPLDLYGLSFQETKETFYKDIPSSSKNFNIESDIKNKCIKDRLQYCSNLESLNLQSKDNKNKSKNNAELNNGSRRYSDSSAHKSKHNSQTAVSGSRFTTTLVSEDLLKAGSSSESKSNNNLVEHDQGGPLAVAPLVTKAKTCNVKPGFTIAENQNI</sequence>
<reference evidence="2" key="1">
    <citation type="submission" date="2022-03" db="EMBL/GenBank/DDBJ databases">
        <authorList>
            <person name="Tunstrom K."/>
        </authorList>
    </citation>
    <scope>NUCLEOTIDE SEQUENCE</scope>
</reference>
<evidence type="ECO:0000313" key="3">
    <source>
        <dbReference type="Proteomes" id="UP001153954"/>
    </source>
</evidence>
<organism evidence="2 3">
    <name type="scientific">Euphydryas editha</name>
    <name type="common">Edith's checkerspot</name>
    <dbReference type="NCBI Taxonomy" id="104508"/>
    <lineage>
        <taxon>Eukaryota</taxon>
        <taxon>Metazoa</taxon>
        <taxon>Ecdysozoa</taxon>
        <taxon>Arthropoda</taxon>
        <taxon>Hexapoda</taxon>
        <taxon>Insecta</taxon>
        <taxon>Pterygota</taxon>
        <taxon>Neoptera</taxon>
        <taxon>Endopterygota</taxon>
        <taxon>Lepidoptera</taxon>
        <taxon>Glossata</taxon>
        <taxon>Ditrysia</taxon>
        <taxon>Papilionoidea</taxon>
        <taxon>Nymphalidae</taxon>
        <taxon>Nymphalinae</taxon>
        <taxon>Euphydryas</taxon>
    </lineage>
</organism>
<dbReference type="Proteomes" id="UP001153954">
    <property type="component" value="Unassembled WGS sequence"/>
</dbReference>
<comment type="caution">
    <text evidence="2">The sequence shown here is derived from an EMBL/GenBank/DDBJ whole genome shotgun (WGS) entry which is preliminary data.</text>
</comment>
<gene>
    <name evidence="2" type="ORF">EEDITHA_LOCUS2592</name>
</gene>
<feature type="region of interest" description="Disordered" evidence="1">
    <location>
        <begin position="365"/>
        <end position="384"/>
    </location>
</feature>
<proteinExistence type="predicted"/>
<dbReference type="AlphaFoldDB" id="A0AAU9TH24"/>
<feature type="compositionally biased region" description="Polar residues" evidence="1">
    <location>
        <begin position="367"/>
        <end position="378"/>
    </location>
</feature>
<dbReference type="EMBL" id="CAKOGL010000005">
    <property type="protein sequence ID" value="CAH2086186.1"/>
    <property type="molecule type" value="Genomic_DNA"/>
</dbReference>